<comment type="caution">
    <text evidence="1">The sequence shown here is derived from an EMBL/GenBank/DDBJ whole genome shotgun (WGS) entry which is preliminary data.</text>
</comment>
<reference evidence="1 2" key="1">
    <citation type="journal article" date="2019" name="PLoS ONE">
        <title>Comparative genome analysis indicates high evolutionary potential of pathogenicity genes in Colletotrichum tanaceti.</title>
        <authorList>
            <person name="Lelwala R.V."/>
            <person name="Korhonen P.K."/>
            <person name="Young N.D."/>
            <person name="Scott J.B."/>
            <person name="Ades P.A."/>
            <person name="Gasser R.B."/>
            <person name="Taylor P.W.J."/>
        </authorList>
    </citation>
    <scope>NUCLEOTIDE SEQUENCE [LARGE SCALE GENOMIC DNA]</scope>
    <source>
        <strain evidence="1">BRIP57314</strain>
    </source>
</reference>
<sequence>MLDNVAAIRNMSMLNNEQDTEMDLVQTTTMSEMKNKMTTWLIVENAEMKKRIQKLEEGMLLLIKDSIKERPRGSLRMIKTGYFFSSTPPSRMHDDMSKNVLEATATPSSTTTFAVGYVLVWRLGYPISHILSQHQRPHH</sequence>
<proteinExistence type="predicted"/>
<evidence type="ECO:0000313" key="2">
    <source>
        <dbReference type="Proteomes" id="UP000310108"/>
    </source>
</evidence>
<protein>
    <submittedName>
        <fullName evidence="1">Uncharacterized protein</fullName>
    </submittedName>
</protein>
<name>A0A4U6XLK9_9PEZI</name>
<dbReference type="AlphaFoldDB" id="A0A4U6XLK9"/>
<gene>
    <name evidence="1" type="ORF">CTA1_10631</name>
</gene>
<organism evidence="1 2">
    <name type="scientific">Colletotrichum tanaceti</name>
    <dbReference type="NCBI Taxonomy" id="1306861"/>
    <lineage>
        <taxon>Eukaryota</taxon>
        <taxon>Fungi</taxon>
        <taxon>Dikarya</taxon>
        <taxon>Ascomycota</taxon>
        <taxon>Pezizomycotina</taxon>
        <taxon>Sordariomycetes</taxon>
        <taxon>Hypocreomycetidae</taxon>
        <taxon>Glomerellales</taxon>
        <taxon>Glomerellaceae</taxon>
        <taxon>Colletotrichum</taxon>
        <taxon>Colletotrichum destructivum species complex</taxon>
    </lineage>
</organism>
<accession>A0A4U6XLK9</accession>
<dbReference type="EMBL" id="PJEX01000065">
    <property type="protein sequence ID" value="TKW56538.1"/>
    <property type="molecule type" value="Genomic_DNA"/>
</dbReference>
<keyword evidence="2" id="KW-1185">Reference proteome</keyword>
<dbReference type="Proteomes" id="UP000310108">
    <property type="component" value="Unassembled WGS sequence"/>
</dbReference>
<evidence type="ECO:0000313" key="1">
    <source>
        <dbReference type="EMBL" id="TKW56538.1"/>
    </source>
</evidence>